<accession>A0A654LVF2</accession>
<dbReference type="AlphaFoldDB" id="A0A654LVF2"/>
<organism evidence="2 3">
    <name type="scientific">Candidatus Nitrosocosmicus oleophilus</name>
    <dbReference type="NCBI Taxonomy" id="1353260"/>
    <lineage>
        <taxon>Archaea</taxon>
        <taxon>Nitrososphaerota</taxon>
        <taxon>Nitrososphaeria</taxon>
        <taxon>Nitrososphaerales</taxon>
        <taxon>Nitrososphaeraceae</taxon>
        <taxon>Candidatus Nitrosocosmicus</taxon>
    </lineage>
</organism>
<evidence type="ECO:0000259" key="1">
    <source>
        <dbReference type="Pfam" id="PF03992"/>
    </source>
</evidence>
<evidence type="ECO:0000313" key="3">
    <source>
        <dbReference type="Proteomes" id="UP000058925"/>
    </source>
</evidence>
<reference evidence="3" key="1">
    <citation type="submission" date="2015-10" db="EMBL/GenBank/DDBJ databases">
        <title>Niche specialization of a soil ammonia-oxidizing archaeon, Candidatus Nitrosocosmicus oleophilus.</title>
        <authorList>
            <person name="Jung M.-Y."/>
            <person name="Rhee S.-K."/>
        </authorList>
    </citation>
    <scope>NUCLEOTIDE SEQUENCE [LARGE SCALE GENOMIC DNA]</scope>
    <source>
        <strain evidence="3">MY3</strain>
    </source>
</reference>
<dbReference type="GO" id="GO:0004497">
    <property type="term" value="F:monooxygenase activity"/>
    <property type="evidence" value="ECO:0007669"/>
    <property type="project" value="UniProtKB-KW"/>
</dbReference>
<proteinExistence type="predicted"/>
<dbReference type="KEGG" id="taa:NMY3_00145"/>
<dbReference type="Proteomes" id="UP000058925">
    <property type="component" value="Chromosome"/>
</dbReference>
<dbReference type="OrthoDB" id="379188at2157"/>
<name>A0A654LVF2_9ARCH</name>
<dbReference type="InterPro" id="IPR011008">
    <property type="entry name" value="Dimeric_a/b-barrel"/>
</dbReference>
<keyword evidence="2" id="KW-0560">Oxidoreductase</keyword>
<dbReference type="InterPro" id="IPR007138">
    <property type="entry name" value="ABM_dom"/>
</dbReference>
<keyword evidence="3" id="KW-1185">Reference proteome</keyword>
<dbReference type="SUPFAM" id="SSF54909">
    <property type="entry name" value="Dimeric alpha+beta barrel"/>
    <property type="match status" value="1"/>
</dbReference>
<evidence type="ECO:0000313" key="2">
    <source>
        <dbReference type="EMBL" id="ALI34359.1"/>
    </source>
</evidence>
<keyword evidence="2" id="KW-0503">Monooxygenase</keyword>
<sequence length="123" mass="13464">MPKVVEMDESVSIFSQMNEDVGPVILINKFNVNPSESDEFVKAWAEEAEKFKVQAGFISTQLHRGIGGSGIFINYAIWESAAQFKNAVNKVMNPNDRMSGYPPGTVASPHLFKKVAVAGVCVE</sequence>
<dbReference type="Gene3D" id="3.30.70.100">
    <property type="match status" value="1"/>
</dbReference>
<gene>
    <name evidence="2" type="ORF">NMY3_00145</name>
</gene>
<dbReference type="RefSeq" id="WP_196817035.1">
    <property type="nucleotide sequence ID" value="NZ_CP012850.1"/>
</dbReference>
<dbReference type="Pfam" id="PF03992">
    <property type="entry name" value="ABM"/>
    <property type="match status" value="1"/>
</dbReference>
<dbReference type="EMBL" id="CP012850">
    <property type="protein sequence ID" value="ALI34359.1"/>
    <property type="molecule type" value="Genomic_DNA"/>
</dbReference>
<feature type="domain" description="ABM" evidence="1">
    <location>
        <begin position="23"/>
        <end position="88"/>
    </location>
</feature>
<protein>
    <submittedName>
        <fullName evidence="2">Antibiotic biosynthesis monooxygenase</fullName>
    </submittedName>
</protein>
<dbReference type="GeneID" id="60420356"/>